<dbReference type="Proteomes" id="UP000680304">
    <property type="component" value="Unassembled WGS sequence"/>
</dbReference>
<sequence>MDKRKKAVLLGGTGLIGKQLLRILLESEAYGTITAIVRKPLAEHSKLRQVVLTDFAALESQAETFEGAEDVFCCLGTTIRQAGTRERFRIVDFDYPVMAARLAKAAGAQRYVLVSSMGADAGSRFFYNRVKGETEAAVRTLQLPMISIIRPSLLLGEREEFRLIERMGVAISRPLTPFLRKALPKMCPIEARDVAAVMHRVAQMYTPGVHIYENDQLHKMAPGSRAGT</sequence>
<dbReference type="Gene3D" id="3.40.50.720">
    <property type="entry name" value="NAD(P)-binding Rossmann-like Domain"/>
    <property type="match status" value="1"/>
</dbReference>
<protein>
    <submittedName>
        <fullName evidence="2">Oxidoreductase</fullName>
    </submittedName>
</protein>
<dbReference type="PANTHER" id="PTHR14097:SF7">
    <property type="entry name" value="OXIDOREDUCTASE HTATIP2"/>
    <property type="match status" value="1"/>
</dbReference>
<evidence type="ECO:0000313" key="2">
    <source>
        <dbReference type="EMBL" id="GIQ62563.1"/>
    </source>
</evidence>
<dbReference type="EMBL" id="BOVJ01000038">
    <property type="protein sequence ID" value="GIQ62563.1"/>
    <property type="molecule type" value="Genomic_DNA"/>
</dbReference>
<dbReference type="Pfam" id="PF13460">
    <property type="entry name" value="NAD_binding_10"/>
    <property type="match status" value="1"/>
</dbReference>
<gene>
    <name evidence="2" type="ORF">PACILC2_11310</name>
</gene>
<dbReference type="PANTHER" id="PTHR14097">
    <property type="entry name" value="OXIDOREDUCTASE HTATIP2"/>
    <property type="match status" value="1"/>
</dbReference>
<evidence type="ECO:0000313" key="3">
    <source>
        <dbReference type="Proteomes" id="UP000680304"/>
    </source>
</evidence>
<proteinExistence type="predicted"/>
<dbReference type="SUPFAM" id="SSF51735">
    <property type="entry name" value="NAD(P)-binding Rossmann-fold domains"/>
    <property type="match status" value="1"/>
</dbReference>
<keyword evidence="3" id="KW-1185">Reference proteome</keyword>
<name>A0ABQ4N2X8_9BACL</name>
<organism evidence="2 3">
    <name type="scientific">Paenibacillus cisolokensis</name>
    <dbReference type="NCBI Taxonomy" id="1658519"/>
    <lineage>
        <taxon>Bacteria</taxon>
        <taxon>Bacillati</taxon>
        <taxon>Bacillota</taxon>
        <taxon>Bacilli</taxon>
        <taxon>Bacillales</taxon>
        <taxon>Paenibacillaceae</taxon>
        <taxon>Paenibacillus</taxon>
    </lineage>
</organism>
<dbReference type="RefSeq" id="WP_213527883.1">
    <property type="nucleotide sequence ID" value="NZ_BOVJ01000038.1"/>
</dbReference>
<dbReference type="InterPro" id="IPR036291">
    <property type="entry name" value="NAD(P)-bd_dom_sf"/>
</dbReference>
<comment type="caution">
    <text evidence="2">The sequence shown here is derived from an EMBL/GenBank/DDBJ whole genome shotgun (WGS) entry which is preliminary data.</text>
</comment>
<evidence type="ECO:0000259" key="1">
    <source>
        <dbReference type="Pfam" id="PF13460"/>
    </source>
</evidence>
<reference evidence="2 3" key="1">
    <citation type="submission" date="2021-04" db="EMBL/GenBank/DDBJ databases">
        <title>Draft genome sequence of Paenibacillus cisolokensis, LC2-13A.</title>
        <authorList>
            <person name="Uke A."/>
            <person name="Chhe C."/>
            <person name="Baramee S."/>
            <person name="Kosugi A."/>
        </authorList>
    </citation>
    <scope>NUCLEOTIDE SEQUENCE [LARGE SCALE GENOMIC DNA]</scope>
    <source>
        <strain evidence="2 3">LC2-13A</strain>
    </source>
</reference>
<dbReference type="InterPro" id="IPR016040">
    <property type="entry name" value="NAD(P)-bd_dom"/>
</dbReference>
<accession>A0ABQ4N2X8</accession>
<feature type="domain" description="NAD(P)-binding" evidence="1">
    <location>
        <begin position="11"/>
        <end position="155"/>
    </location>
</feature>